<dbReference type="Proteomes" id="UP000233469">
    <property type="component" value="Unassembled WGS sequence"/>
</dbReference>
<feature type="domain" description="GRAM" evidence="1">
    <location>
        <begin position="167"/>
        <end position="231"/>
    </location>
</feature>
<dbReference type="VEuPathDB" id="FungiDB:FUN_006856"/>
<dbReference type="VEuPathDB" id="FungiDB:RhiirA1_429122"/>
<reference evidence="2 3" key="1">
    <citation type="submission" date="2016-04" db="EMBL/GenBank/DDBJ databases">
        <title>Genome analyses suggest a sexual origin of heterokaryosis in a supposedly ancient asexual fungus.</title>
        <authorList>
            <person name="Ropars J."/>
            <person name="Sedzielewska K."/>
            <person name="Noel J."/>
            <person name="Charron P."/>
            <person name="Farinelli L."/>
            <person name="Marton T."/>
            <person name="Kruger M."/>
            <person name="Pelin A."/>
            <person name="Brachmann A."/>
            <person name="Corradi N."/>
        </authorList>
    </citation>
    <scope>NUCLEOTIDE SEQUENCE [LARGE SCALE GENOMIC DNA]</scope>
    <source>
        <strain evidence="2 3">C2</strain>
    </source>
</reference>
<sequence length="266" mass="30983">MNSHFEPPRGVFTLPTPCELANPFWDVIKSSKYFTLQRTKASNINSFYRGVIGTIQNVFDTKQPPFRIIFRAEFTSISLQIAVSQTEKGINEAWKWVEDNLVLGLTKLDDPSEKENYVVTKINSLVTRQGMAFLYFCNYYDFFLIFAFIDKGTDEVSEDESVRSASRAFRQTFDIAPTERLVNFYSCAYRGIIQGWMYISENYLCFYAFMLGHETKIFIELKDIQDLLKERSKRGMVADSIKVITKDGQEHFFSNLFHRDEVIKID</sequence>
<dbReference type="Gene3D" id="2.30.29.30">
    <property type="entry name" value="Pleckstrin-homology domain (PH domain)/Phosphotyrosine-binding domain (PTB)"/>
    <property type="match status" value="1"/>
</dbReference>
<dbReference type="SMART" id="SM00568">
    <property type="entry name" value="GRAM"/>
    <property type="match status" value="1"/>
</dbReference>
<gene>
    <name evidence="2" type="ORF">RhiirC2_195189</name>
</gene>
<evidence type="ECO:0000259" key="1">
    <source>
        <dbReference type="SMART" id="SM00568"/>
    </source>
</evidence>
<comment type="caution">
    <text evidence="2">The sequence shown here is derived from an EMBL/GenBank/DDBJ whole genome shotgun (WGS) entry which is preliminary data.</text>
</comment>
<reference evidence="2 3" key="2">
    <citation type="submission" date="2017-10" db="EMBL/GenBank/DDBJ databases">
        <title>Extensive intraspecific genome diversity in a model arbuscular mycorrhizal fungus.</title>
        <authorList>
            <person name="Chen E.C.H."/>
            <person name="Morin E."/>
            <person name="Baudet D."/>
            <person name="Noel J."/>
            <person name="Ndikumana S."/>
            <person name="Charron P."/>
            <person name="St-Onge C."/>
            <person name="Giorgi J."/>
            <person name="Grigoriev I.V."/>
            <person name="Roux C."/>
            <person name="Martin F.M."/>
            <person name="Corradi N."/>
        </authorList>
    </citation>
    <scope>NUCLEOTIDE SEQUENCE [LARGE SCALE GENOMIC DNA]</scope>
    <source>
        <strain evidence="2 3">C2</strain>
    </source>
</reference>
<dbReference type="Pfam" id="PF02893">
    <property type="entry name" value="GRAM"/>
    <property type="match status" value="1"/>
</dbReference>
<evidence type="ECO:0000313" key="2">
    <source>
        <dbReference type="EMBL" id="PKK61952.1"/>
    </source>
</evidence>
<accession>A0A2N1MK14</accession>
<dbReference type="VEuPathDB" id="FungiDB:RhiirFUN_009884"/>
<dbReference type="VEuPathDB" id="FungiDB:RhiirA1_429123"/>
<evidence type="ECO:0000313" key="3">
    <source>
        <dbReference type="Proteomes" id="UP000233469"/>
    </source>
</evidence>
<name>A0A2N1MK14_9GLOM</name>
<dbReference type="InterPro" id="IPR004182">
    <property type="entry name" value="GRAM"/>
</dbReference>
<dbReference type="InterPro" id="IPR011993">
    <property type="entry name" value="PH-like_dom_sf"/>
</dbReference>
<proteinExistence type="predicted"/>
<protein>
    <submittedName>
        <fullName evidence="2">GRAM-domain-containing protein</fullName>
    </submittedName>
</protein>
<dbReference type="PANTHER" id="PTHR47666:SF1">
    <property type="entry name" value="PROTEIN VASCULAR ASSOCIATED DEATH 1, CHLOROPLASTIC"/>
    <property type="match status" value="1"/>
</dbReference>
<dbReference type="EMBL" id="LLXL01002066">
    <property type="protein sequence ID" value="PKK61952.1"/>
    <property type="molecule type" value="Genomic_DNA"/>
</dbReference>
<organism evidence="2 3">
    <name type="scientific">Rhizophagus irregularis</name>
    <dbReference type="NCBI Taxonomy" id="588596"/>
    <lineage>
        <taxon>Eukaryota</taxon>
        <taxon>Fungi</taxon>
        <taxon>Fungi incertae sedis</taxon>
        <taxon>Mucoromycota</taxon>
        <taxon>Glomeromycotina</taxon>
        <taxon>Glomeromycetes</taxon>
        <taxon>Glomerales</taxon>
        <taxon>Glomeraceae</taxon>
        <taxon>Rhizophagus</taxon>
    </lineage>
</organism>
<dbReference type="AlphaFoldDB" id="A0A2N1MK14"/>
<dbReference type="VEuPathDB" id="FungiDB:RhiirA1_353811"/>
<dbReference type="PANTHER" id="PTHR47666">
    <property type="entry name" value="PROTEIN VASCULAR ASSOCIATED DEATH 1, CHLOROPLASTIC"/>
    <property type="match status" value="1"/>
</dbReference>